<keyword evidence="1" id="KW-0812">Transmembrane</keyword>
<proteinExistence type="predicted"/>
<feature type="transmembrane region" description="Helical" evidence="1">
    <location>
        <begin position="7"/>
        <end position="27"/>
    </location>
</feature>
<dbReference type="Proteomes" id="UP000244335">
    <property type="component" value="Unassembled WGS sequence"/>
</dbReference>
<dbReference type="RefSeq" id="WP_113327872.1">
    <property type="nucleotide sequence ID" value="NZ_QDFR01000001.1"/>
</dbReference>
<name>A0AA92C699_RHIRH</name>
<comment type="caution">
    <text evidence="2">The sequence shown here is derived from an EMBL/GenBank/DDBJ whole genome shotgun (WGS) entry which is preliminary data.</text>
</comment>
<protein>
    <submittedName>
        <fullName evidence="2">Uncharacterized protein</fullName>
    </submittedName>
</protein>
<accession>A0AA92C699</accession>
<keyword evidence="1" id="KW-0472">Membrane</keyword>
<dbReference type="AlphaFoldDB" id="A0AA92C699"/>
<feature type="transmembrane region" description="Helical" evidence="1">
    <location>
        <begin position="76"/>
        <end position="94"/>
    </location>
</feature>
<gene>
    <name evidence="2" type="ORF">DC430_03115</name>
</gene>
<evidence type="ECO:0000313" key="2">
    <source>
        <dbReference type="EMBL" id="PVE56773.1"/>
    </source>
</evidence>
<keyword evidence="1" id="KW-1133">Transmembrane helix</keyword>
<evidence type="ECO:0000313" key="3">
    <source>
        <dbReference type="Proteomes" id="UP000244335"/>
    </source>
</evidence>
<organism evidence="2 3">
    <name type="scientific">Rhizobium rhizogenes</name>
    <name type="common">Agrobacterium rhizogenes</name>
    <dbReference type="NCBI Taxonomy" id="359"/>
    <lineage>
        <taxon>Bacteria</taxon>
        <taxon>Pseudomonadati</taxon>
        <taxon>Pseudomonadota</taxon>
        <taxon>Alphaproteobacteria</taxon>
        <taxon>Hyphomicrobiales</taxon>
        <taxon>Rhizobiaceae</taxon>
        <taxon>Rhizobium/Agrobacterium group</taxon>
        <taxon>Rhizobium</taxon>
    </lineage>
</organism>
<dbReference type="EMBL" id="QDFR01000001">
    <property type="protein sequence ID" value="PVE56773.1"/>
    <property type="molecule type" value="Genomic_DNA"/>
</dbReference>
<sequence length="103" mass="10986">MRFIRNGVIPVFSTIIFAFFGLLLTGLPGYNIVTTLDGRPIAGAPTPAQVDAMISQGKRMDSHVDFYGVVLPGEPLFWTIGIILVAAFIGYKLGSAFKIPAAG</sequence>
<evidence type="ECO:0000256" key="1">
    <source>
        <dbReference type="SAM" id="Phobius"/>
    </source>
</evidence>
<reference evidence="2 3" key="1">
    <citation type="submission" date="2018-04" db="EMBL/GenBank/DDBJ databases">
        <authorList>
            <person name="Hagen T."/>
        </authorList>
    </citation>
    <scope>NUCLEOTIDE SEQUENCE [LARGE SCALE GENOMIC DNA]</scope>
    <source>
        <strain evidence="2 3">TPD7009</strain>
    </source>
</reference>